<dbReference type="OrthoDB" id="9790372at2"/>
<proteinExistence type="predicted"/>
<dbReference type="eggNOG" id="COG1399">
    <property type="taxonomic scope" value="Bacteria"/>
</dbReference>
<organism evidence="1 3">
    <name type="scientific">Alkalihalobacillus alcalophilus ATCC 27647 = CGMCC 1.3604</name>
    <dbReference type="NCBI Taxonomy" id="1218173"/>
    <lineage>
        <taxon>Bacteria</taxon>
        <taxon>Bacillati</taxon>
        <taxon>Bacillota</taxon>
        <taxon>Bacilli</taxon>
        <taxon>Bacillales</taxon>
        <taxon>Bacillaceae</taxon>
        <taxon>Alkalihalobacillus</taxon>
    </lineage>
</organism>
<dbReference type="RefSeq" id="WP_003321704.1">
    <property type="nucleotide sequence ID" value="NZ_ALPT02000039.1"/>
</dbReference>
<evidence type="ECO:0000313" key="1">
    <source>
        <dbReference type="EMBL" id="KGA97031.1"/>
    </source>
</evidence>
<sequence>MIWSLQQLQAAKHKPLQFDETIDLSAIKERDGEIRAIEPVRIVGKIDYVRDMITFTFRMTTTLTLPCSRTLVDVLLPIDLNVKEQFQQGEGWTQAEDDEDEEIHAIEGSQIDLEPYLMEQILLEIPMQIFAEEVEEPKAPSEGKDWEVVSEEDVKNRIDPRLADLAKFFDKK</sequence>
<dbReference type="Proteomes" id="UP000297014">
    <property type="component" value="Unassembled WGS sequence"/>
</dbReference>
<dbReference type="STRING" id="1218173.BALCAV_0212775"/>
<keyword evidence="3" id="KW-1185">Reference proteome</keyword>
<dbReference type="Proteomes" id="UP000002754">
    <property type="component" value="Unassembled WGS sequence"/>
</dbReference>
<protein>
    <recommendedName>
        <fullName evidence="5">DUF177 domain-containing protein</fullName>
    </recommendedName>
</protein>
<reference evidence="1 3" key="1">
    <citation type="journal article" date="2014" name="Genome Announc.">
        <title>Draft Genome Sequence of Bacillus alcalophilus AV1934, a Classic Alkaliphile Isolated from Human Feces in 1934.</title>
        <authorList>
            <person name="Attie O."/>
            <person name="Jayaprakash A."/>
            <person name="Shah H."/>
            <person name="Paulsen I.T."/>
            <person name="Morino M."/>
            <person name="Takahashi Y."/>
            <person name="Narumi I."/>
            <person name="Sachidanandam R."/>
            <person name="Satoh K."/>
            <person name="Ito M."/>
            <person name="Krulwich T.A."/>
        </authorList>
    </citation>
    <scope>NUCLEOTIDE SEQUENCE [LARGE SCALE GENOMIC DNA]</scope>
    <source>
        <strain evidence="1 3">AV1934</strain>
    </source>
</reference>
<comment type="caution">
    <text evidence="1">The sequence shown here is derived from an EMBL/GenBank/DDBJ whole genome shotgun (WGS) entry which is preliminary data.</text>
</comment>
<dbReference type="EMBL" id="JALP01000180">
    <property type="protein sequence ID" value="THG90042.1"/>
    <property type="molecule type" value="Genomic_DNA"/>
</dbReference>
<evidence type="ECO:0000313" key="4">
    <source>
        <dbReference type="Proteomes" id="UP000297014"/>
    </source>
</evidence>
<evidence type="ECO:0000313" key="3">
    <source>
        <dbReference type="Proteomes" id="UP000002754"/>
    </source>
</evidence>
<dbReference type="InterPro" id="IPR003772">
    <property type="entry name" value="YceD"/>
</dbReference>
<dbReference type="AlphaFoldDB" id="A0A094WJL3"/>
<accession>A0A094WJL3</accession>
<evidence type="ECO:0008006" key="5">
    <source>
        <dbReference type="Google" id="ProtNLM"/>
    </source>
</evidence>
<dbReference type="EMBL" id="ALPT02000039">
    <property type="protein sequence ID" value="KGA97031.1"/>
    <property type="molecule type" value="Genomic_DNA"/>
</dbReference>
<evidence type="ECO:0000313" key="2">
    <source>
        <dbReference type="EMBL" id="THG90042.1"/>
    </source>
</evidence>
<reference evidence="2 4" key="2">
    <citation type="submission" date="2014-01" db="EMBL/GenBank/DDBJ databases">
        <title>Draft genome sequencing of Bacillus alcalophilus CGMCC 1.3604.</title>
        <authorList>
            <person name="Yang J."/>
            <person name="Diao L."/>
            <person name="Yang S."/>
        </authorList>
    </citation>
    <scope>NUCLEOTIDE SEQUENCE [LARGE SCALE GENOMIC DNA]</scope>
    <source>
        <strain evidence="2 4">CGMCC 1.3604</strain>
    </source>
</reference>
<gene>
    <name evidence="2" type="ORF">AJ85_13680</name>
    <name evidence="1" type="ORF">BALCAV_0212775</name>
</gene>
<name>A0A094WJL3_ALKAL</name>
<dbReference type="Pfam" id="PF02620">
    <property type="entry name" value="YceD"/>
    <property type="match status" value="1"/>
</dbReference>